<feature type="region of interest" description="Disordered" evidence="1">
    <location>
        <begin position="23"/>
        <end position="85"/>
    </location>
</feature>
<reference evidence="2 3" key="2">
    <citation type="submission" date="2013-04" db="EMBL/GenBank/DDBJ databases">
        <title>The Genome Sequence of Bilophila wadsworthia 3_1_6.</title>
        <authorList>
            <consortium name="The Broad Institute Genomics Platform"/>
            <person name="Earl A."/>
            <person name="Ward D."/>
            <person name="Feldgarden M."/>
            <person name="Gevers D."/>
            <person name="Sibley C."/>
            <person name="Strauss J."/>
            <person name="Allen-Vercoe E."/>
            <person name="Walker B."/>
            <person name="Young S."/>
            <person name="Zeng Q."/>
            <person name="Gargeya S."/>
            <person name="Fitzgerald M."/>
            <person name="Haas B."/>
            <person name="Abouelleil A."/>
            <person name="Allen A.W."/>
            <person name="Alvarado L."/>
            <person name="Arachchi H.M."/>
            <person name="Berlin A.M."/>
            <person name="Chapman S.B."/>
            <person name="Gainer-Dewar J."/>
            <person name="Goldberg J."/>
            <person name="Griggs A."/>
            <person name="Gujja S."/>
            <person name="Hansen M."/>
            <person name="Howarth C."/>
            <person name="Imamovic A."/>
            <person name="Ireland A."/>
            <person name="Larimer J."/>
            <person name="McCowan C."/>
            <person name="Murphy C."/>
            <person name="Pearson M."/>
            <person name="Poon T.W."/>
            <person name="Priest M."/>
            <person name="Roberts A."/>
            <person name="Saif S."/>
            <person name="Shea T."/>
            <person name="Sisk P."/>
            <person name="Sykes S."/>
            <person name="Wortman J."/>
            <person name="Nusbaum C."/>
            <person name="Birren B."/>
        </authorList>
    </citation>
    <scope>NUCLEOTIDE SEQUENCE [LARGE SCALE GENOMIC DNA]</scope>
    <source>
        <strain evidence="2 3">3_1_6</strain>
    </source>
</reference>
<dbReference type="HOGENOM" id="CLU_432566_0_0_7"/>
<dbReference type="RefSeq" id="WP_005024800.1">
    <property type="nucleotide sequence ID" value="NZ_KE150239.1"/>
</dbReference>
<protein>
    <submittedName>
        <fullName evidence="2">Uncharacterized protein</fullName>
    </submittedName>
</protein>
<feature type="compositionally biased region" description="Polar residues" evidence="1">
    <location>
        <begin position="270"/>
        <end position="290"/>
    </location>
</feature>
<accession>E5Y328</accession>
<dbReference type="Proteomes" id="UP000006034">
    <property type="component" value="Unassembled WGS sequence"/>
</dbReference>
<evidence type="ECO:0000256" key="1">
    <source>
        <dbReference type="SAM" id="MobiDB-lite"/>
    </source>
</evidence>
<dbReference type="EMBL" id="ADCP02000002">
    <property type="protein sequence ID" value="EFV45560.1"/>
    <property type="molecule type" value="Genomic_DNA"/>
</dbReference>
<proteinExistence type="predicted"/>
<feature type="region of interest" description="Disordered" evidence="1">
    <location>
        <begin position="270"/>
        <end position="300"/>
    </location>
</feature>
<comment type="caution">
    <text evidence="2">The sequence shown here is derived from an EMBL/GenBank/DDBJ whole genome shotgun (WGS) entry which is preliminary data.</text>
</comment>
<dbReference type="OrthoDB" id="10017522at2"/>
<reference evidence="2 3" key="1">
    <citation type="submission" date="2010-10" db="EMBL/GenBank/DDBJ databases">
        <authorList>
            <consortium name="The Broad Institute Genome Sequencing Platform"/>
            <person name="Ward D."/>
            <person name="Earl A."/>
            <person name="Feldgarden M."/>
            <person name="Young S.K."/>
            <person name="Gargeya S."/>
            <person name="Zeng Q."/>
            <person name="Alvarado L."/>
            <person name="Berlin A."/>
            <person name="Bochicchio J."/>
            <person name="Chapman S.B."/>
            <person name="Chen Z."/>
            <person name="Freedman E."/>
            <person name="Gellesch M."/>
            <person name="Goldberg J."/>
            <person name="Griggs A."/>
            <person name="Gujja S."/>
            <person name="Heilman E."/>
            <person name="Heiman D."/>
            <person name="Howarth C."/>
            <person name="Mehta T."/>
            <person name="Neiman D."/>
            <person name="Pearson M."/>
            <person name="Roberts A."/>
            <person name="Saif S."/>
            <person name="Shea T."/>
            <person name="Shenoy N."/>
            <person name="Sisk P."/>
            <person name="Stolte C."/>
            <person name="Sykes S."/>
            <person name="White J."/>
            <person name="Yandava C."/>
            <person name="Allen-Vercoe E."/>
            <person name="Sibley C."/>
            <person name="Ambrose C.E."/>
            <person name="Strauss J."/>
            <person name="Daigneault M."/>
            <person name="Haas B."/>
            <person name="Nusbaum C."/>
            <person name="Birren B."/>
        </authorList>
    </citation>
    <scope>NUCLEOTIDE SEQUENCE [LARGE SCALE GENOMIC DNA]</scope>
    <source>
        <strain evidence="2 3">3_1_6</strain>
    </source>
</reference>
<sequence>MAKKSSMPDFTFALGADLREAAAKMRKMSQPPKHQSAQQSDEAIDAMSDDAEITVESSAVEPPFAEESLTPPSSDATIGVDVSSTDLPYCEESTVTIEHSGEIAAPVDSTCSVTDALQPLEGTTSKSSQTPVQKEVDTPEIPAESPERENMEGTPQVELSTLLTGGEKTEPFQSPSSESRSVEALNAVCAPETGSAYTLSDIQDEPSDIPVQAAQTGLNYDKKPSMTADDSYTQKLAGIDSKKPSITTIPPKIFRTGTNCHQQSPALHNNISAVNDSSTPKQNYKATALSSDEVKKSPDAASRSMYSQLSYSQSQTVTDYQAYSSAITVSPYSGGETPLPRDPFQSKPVTTPRSTVAHSPLQDDSFKLSQAVTIVEDDHKQPIGSRKVQQEQDITTQHGITQGISPSIIAATLQDAHLGGARQILLDALTALRQQSPQVVVNLKRLAPAIGLSYGTVRNTISRLVREGVICTTQVRTGDAHGVCVEFIDDNPLPAMTASSRTRQSMLYQQQPQTVMKTEIPPSLPLDDTCIWNTDGDLIAILWPFAADAGFGPAHLAQLKRAYQLQGWEPENVSRCLRYLDWELANGVSSGPEHVTAWLRTMQRQGHYPRPEGYVDPEVLRLRQKADEERELAEARTRFK</sequence>
<feature type="compositionally biased region" description="Polar residues" evidence="1">
    <location>
        <begin position="32"/>
        <end position="41"/>
    </location>
</feature>
<evidence type="ECO:0000313" key="2">
    <source>
        <dbReference type="EMBL" id="EFV45560.1"/>
    </source>
</evidence>
<feature type="compositionally biased region" description="Polar residues" evidence="1">
    <location>
        <begin position="70"/>
        <end position="85"/>
    </location>
</feature>
<gene>
    <name evidence="2" type="ORF">HMPREF0179_00589</name>
</gene>
<feature type="compositionally biased region" description="Acidic residues" evidence="1">
    <location>
        <begin position="42"/>
        <end position="53"/>
    </location>
</feature>
<name>E5Y328_BILW3</name>
<feature type="region of interest" description="Disordered" evidence="1">
    <location>
        <begin position="114"/>
        <end position="183"/>
    </location>
</feature>
<organism evidence="2 3">
    <name type="scientific">Bilophila wadsworthia (strain 3_1_6)</name>
    <dbReference type="NCBI Taxonomy" id="563192"/>
    <lineage>
        <taxon>Bacteria</taxon>
        <taxon>Pseudomonadati</taxon>
        <taxon>Thermodesulfobacteriota</taxon>
        <taxon>Desulfovibrionia</taxon>
        <taxon>Desulfovibrionales</taxon>
        <taxon>Desulfovibrionaceae</taxon>
        <taxon>Bilophila</taxon>
    </lineage>
</organism>
<keyword evidence="3" id="KW-1185">Reference proteome</keyword>
<feature type="compositionally biased region" description="Polar residues" evidence="1">
    <location>
        <begin position="114"/>
        <end position="132"/>
    </location>
</feature>
<dbReference type="GeneID" id="78087771"/>
<dbReference type="AlphaFoldDB" id="E5Y328"/>
<evidence type="ECO:0000313" key="3">
    <source>
        <dbReference type="Proteomes" id="UP000006034"/>
    </source>
</evidence>